<reference evidence="5 6" key="1">
    <citation type="submission" date="2019-04" db="EMBL/GenBank/DDBJ databases">
        <title>Isachenkonia alkalipeptolytica gen. nov. sp. nov. a new anaerobic, alkiliphilic organothrophic bacterium capable to reduce synthesized ferrihydrite isolated from a soda lake.</title>
        <authorList>
            <person name="Toshchakov S.V."/>
            <person name="Zavarzina D.G."/>
            <person name="Zhilina T.N."/>
            <person name="Kostrikina N.A."/>
            <person name="Kublanov I.V."/>
        </authorList>
    </citation>
    <scope>NUCLEOTIDE SEQUENCE [LARGE SCALE GENOMIC DNA]</scope>
    <source>
        <strain evidence="5 6">Z-1701</strain>
    </source>
</reference>
<dbReference type="PIRSF" id="PIRSF000428">
    <property type="entry name" value="P_Ac_trans"/>
    <property type="match status" value="1"/>
</dbReference>
<dbReference type="AlphaFoldDB" id="A0AA43XNZ8"/>
<feature type="domain" description="Phosphate acetyl/butaryl transferase" evidence="4">
    <location>
        <begin position="82"/>
        <end position="294"/>
    </location>
</feature>
<dbReference type="Proteomes" id="UP000449710">
    <property type="component" value="Unassembled WGS sequence"/>
</dbReference>
<dbReference type="Pfam" id="PF01515">
    <property type="entry name" value="PTA_PTB"/>
    <property type="match status" value="2"/>
</dbReference>
<dbReference type="EMBL" id="SUMG01000039">
    <property type="protein sequence ID" value="NBG89649.1"/>
    <property type="molecule type" value="Genomic_DNA"/>
</dbReference>
<gene>
    <name evidence="5" type="ORF">ISALK_14280</name>
</gene>
<evidence type="ECO:0000313" key="5">
    <source>
        <dbReference type="EMBL" id="NBG89649.1"/>
    </source>
</evidence>
<sequence>MIKSLKDLKVQAKNQEKMTLVVAAAEDKDVLSAVMEAKTSNIINAVLVGEKKSIEEIAREIGFDLQDVKVIEASGLEKSAETSVRLISEGKADFLMKGKIDTSILLKAVLDKDYGLRTERLLSHVMVYEVPSYHKLLLMSDGGMNIAPTFDQKEDILRNALLVSQAMGNHKTFVSCLAAKEKTSEKMPATMDGQRLKERALDKAYGEDVYVEGPIAFDLAVSKDAARIKGYESPVVGETDILLVPTIEVGNGIGKTMTYMAGGESAGVIMGAKAPIVLVSRADSAETKFYSIALGSVISAATK</sequence>
<evidence type="ECO:0000313" key="6">
    <source>
        <dbReference type="Proteomes" id="UP000449710"/>
    </source>
</evidence>
<dbReference type="SUPFAM" id="SSF53659">
    <property type="entry name" value="Isocitrate/Isopropylmalate dehydrogenase-like"/>
    <property type="match status" value="1"/>
</dbReference>
<dbReference type="InterPro" id="IPR050500">
    <property type="entry name" value="Phos_Acetyltrans/Butyryltrans"/>
</dbReference>
<feature type="domain" description="Phosphate acetyl/butaryl transferase" evidence="4">
    <location>
        <begin position="10"/>
        <end position="81"/>
    </location>
</feature>
<keyword evidence="2" id="KW-0808">Transferase</keyword>
<dbReference type="InterPro" id="IPR002505">
    <property type="entry name" value="PTA_PTB"/>
</dbReference>
<organism evidence="5 6">
    <name type="scientific">Isachenkonia alkalipeptolytica</name>
    <dbReference type="NCBI Taxonomy" id="2565777"/>
    <lineage>
        <taxon>Bacteria</taxon>
        <taxon>Bacillati</taxon>
        <taxon>Bacillota</taxon>
        <taxon>Clostridia</taxon>
        <taxon>Eubacteriales</taxon>
        <taxon>Clostridiaceae</taxon>
        <taxon>Isachenkonia</taxon>
    </lineage>
</organism>
<name>A0AA43XNZ8_9CLOT</name>
<dbReference type="PANTHER" id="PTHR43356:SF2">
    <property type="entry name" value="PHOSPHATE ACETYLTRANSFERASE"/>
    <property type="match status" value="1"/>
</dbReference>
<dbReference type="RefSeq" id="WP_160723527.1">
    <property type="nucleotide sequence ID" value="NZ_SUMG01000039.1"/>
</dbReference>
<dbReference type="NCBIfam" id="NF006045">
    <property type="entry name" value="PRK08190.1"/>
    <property type="match status" value="1"/>
</dbReference>
<dbReference type="PANTHER" id="PTHR43356">
    <property type="entry name" value="PHOSPHATE ACETYLTRANSFERASE"/>
    <property type="match status" value="1"/>
</dbReference>
<evidence type="ECO:0000256" key="1">
    <source>
        <dbReference type="ARBA" id="ARBA00005656"/>
    </source>
</evidence>
<evidence type="ECO:0000256" key="3">
    <source>
        <dbReference type="ARBA" id="ARBA00023315"/>
    </source>
</evidence>
<protein>
    <submittedName>
        <fullName evidence="5">Bifunctional enoyl-CoA hydratase/phosphate acetyltransferase</fullName>
    </submittedName>
</protein>
<dbReference type="GO" id="GO:0016746">
    <property type="term" value="F:acyltransferase activity"/>
    <property type="evidence" value="ECO:0007669"/>
    <property type="project" value="UniProtKB-KW"/>
</dbReference>
<accession>A0AA43XNZ8</accession>
<evidence type="ECO:0000259" key="4">
    <source>
        <dbReference type="Pfam" id="PF01515"/>
    </source>
</evidence>
<dbReference type="InterPro" id="IPR012147">
    <property type="entry name" value="P_Ac_Bu_trans"/>
</dbReference>
<keyword evidence="3" id="KW-0012">Acyltransferase</keyword>
<comment type="caution">
    <text evidence="5">The sequence shown here is derived from an EMBL/GenBank/DDBJ whole genome shotgun (WGS) entry which is preliminary data.</text>
</comment>
<proteinExistence type="inferred from homology"/>
<comment type="similarity">
    <text evidence="1">Belongs to the phosphate acetyltransferase and butyryltransferase family.</text>
</comment>
<keyword evidence="6" id="KW-1185">Reference proteome</keyword>
<evidence type="ECO:0000256" key="2">
    <source>
        <dbReference type="ARBA" id="ARBA00022679"/>
    </source>
</evidence>
<dbReference type="Gene3D" id="3.40.718.10">
    <property type="entry name" value="Isopropylmalate Dehydrogenase"/>
    <property type="match status" value="1"/>
</dbReference>